<evidence type="ECO:0000256" key="10">
    <source>
        <dbReference type="SAM" id="Phobius"/>
    </source>
</evidence>
<dbReference type="Gene3D" id="3.30.565.10">
    <property type="entry name" value="Histidine kinase-like ATPase, C-terminal domain"/>
    <property type="match status" value="1"/>
</dbReference>
<evidence type="ECO:0000256" key="4">
    <source>
        <dbReference type="ARBA" id="ARBA00022553"/>
    </source>
</evidence>
<comment type="subcellular location">
    <subcellularLocation>
        <location evidence="2">Membrane</location>
    </subcellularLocation>
</comment>
<comment type="catalytic activity">
    <reaction evidence="1">
        <text>ATP + protein L-histidine = ADP + protein N-phospho-L-histidine.</text>
        <dbReference type="EC" id="2.7.13.3"/>
    </reaction>
</comment>
<dbReference type="PANTHER" id="PTHR24421:SF10">
    <property type="entry name" value="NITRATE_NITRITE SENSOR PROTEIN NARQ"/>
    <property type="match status" value="1"/>
</dbReference>
<dbReference type="Gene3D" id="6.10.340.10">
    <property type="match status" value="1"/>
</dbReference>
<dbReference type="InterPro" id="IPR036890">
    <property type="entry name" value="HATPase_C_sf"/>
</dbReference>
<dbReference type="Pfam" id="PF07730">
    <property type="entry name" value="HisKA_3"/>
    <property type="match status" value="1"/>
</dbReference>
<dbReference type="SMART" id="SM00387">
    <property type="entry name" value="HATPase_c"/>
    <property type="match status" value="1"/>
</dbReference>
<accession>A0A2P6CBA7</accession>
<keyword evidence="7" id="KW-0418">Kinase</keyword>
<keyword evidence="10" id="KW-1133">Transmembrane helix</keyword>
<evidence type="ECO:0000256" key="2">
    <source>
        <dbReference type="ARBA" id="ARBA00004370"/>
    </source>
</evidence>
<feature type="domain" description="HAMP" evidence="12">
    <location>
        <begin position="245"/>
        <end position="298"/>
    </location>
</feature>
<keyword evidence="8" id="KW-0067">ATP-binding</keyword>
<keyword evidence="10" id="KW-0812">Transmembrane</keyword>
<feature type="domain" description="Histidine kinase" evidence="11">
    <location>
        <begin position="360"/>
        <end position="547"/>
    </location>
</feature>
<dbReference type="CDD" id="cd16917">
    <property type="entry name" value="HATPase_UhpB-NarQ-NarX-like"/>
    <property type="match status" value="1"/>
</dbReference>
<feature type="transmembrane region" description="Helical" evidence="10">
    <location>
        <begin position="225"/>
        <end position="243"/>
    </location>
</feature>
<evidence type="ECO:0000256" key="9">
    <source>
        <dbReference type="ARBA" id="ARBA00023012"/>
    </source>
</evidence>
<keyword evidence="6" id="KW-0547">Nucleotide-binding</keyword>
<gene>
    <name evidence="13" type="ORF">BTO14_02535</name>
</gene>
<dbReference type="GO" id="GO:0046983">
    <property type="term" value="F:protein dimerization activity"/>
    <property type="evidence" value="ECO:0007669"/>
    <property type="project" value="InterPro"/>
</dbReference>
<keyword evidence="5" id="KW-0808">Transferase</keyword>
<dbReference type="Gene3D" id="1.20.5.1930">
    <property type="match status" value="1"/>
</dbReference>
<dbReference type="EMBL" id="MSCK01000001">
    <property type="protein sequence ID" value="PQJ72192.1"/>
    <property type="molecule type" value="Genomic_DNA"/>
</dbReference>
<evidence type="ECO:0000256" key="3">
    <source>
        <dbReference type="ARBA" id="ARBA00012438"/>
    </source>
</evidence>
<dbReference type="EC" id="2.7.13.3" evidence="3"/>
<evidence type="ECO:0000313" key="13">
    <source>
        <dbReference type="EMBL" id="PQJ72192.1"/>
    </source>
</evidence>
<evidence type="ECO:0000259" key="12">
    <source>
        <dbReference type="PROSITE" id="PS50885"/>
    </source>
</evidence>
<evidence type="ECO:0000313" key="14">
    <source>
        <dbReference type="Proteomes" id="UP000247345"/>
    </source>
</evidence>
<dbReference type="InterPro" id="IPR003660">
    <property type="entry name" value="HAMP_dom"/>
</dbReference>
<sequence>MKVKKWILLIMNTLVIFVVTAVSLSFYFEFSKVLDQRILLHLNSIKTLKKIQLERLIDKEWNAFNYTSLPKNTIIKLPENKFLTPGIYDLTDLHPTKQTSVGLIKIKDSIRYLKIISYQKIKQILLERTGMGSSGESYLVGSDYRLRSQSRFSPTITPYKIAAKTKGTTNAFKKGNGNGVFLDYRNIKVYSVYNPLQIGNLNWVILSEIDVDEVTIPLQKMRLKLVILTLIIITISIILSLFLTKIITEPIKKIQNSILLMVKGDYKNNLSIKNSPTEIIEIANALNNLKAMLSGAVAFSMDIGEMNLTSEYQPKSNSDLLGHSLLKMREKLASYRNIEKEINLSTKRYLVEGLENERARLARELHDGIGPLLITLRLYIQNNIYDKTHKETMKNMIDTTITEVRQMTNILMPTSLDNFGIGVTLINYINTIKKSIKASIFFEDLTKKGKSKINKKQEINLFRITQELINNSIKHSKATEIRITLTEFNDFLSLYYFDNGIGFDIKNVTMGSGISNIKERVEIFDGTFLIESTTNSTVFEIEMPIKNNKND</sequence>
<keyword evidence="4" id="KW-0597">Phosphoprotein</keyword>
<evidence type="ECO:0000256" key="7">
    <source>
        <dbReference type="ARBA" id="ARBA00022777"/>
    </source>
</evidence>
<dbReference type="GO" id="GO:0005524">
    <property type="term" value="F:ATP binding"/>
    <property type="evidence" value="ECO:0007669"/>
    <property type="project" value="UniProtKB-KW"/>
</dbReference>
<dbReference type="GO" id="GO:0016020">
    <property type="term" value="C:membrane"/>
    <property type="evidence" value="ECO:0007669"/>
    <property type="project" value="UniProtKB-SubCell"/>
</dbReference>
<evidence type="ECO:0000256" key="1">
    <source>
        <dbReference type="ARBA" id="ARBA00000085"/>
    </source>
</evidence>
<keyword evidence="14" id="KW-1185">Reference proteome</keyword>
<keyword evidence="9" id="KW-0902">Two-component regulatory system</keyword>
<evidence type="ECO:0000256" key="5">
    <source>
        <dbReference type="ARBA" id="ARBA00022679"/>
    </source>
</evidence>
<dbReference type="PANTHER" id="PTHR24421">
    <property type="entry name" value="NITRATE/NITRITE SENSOR PROTEIN NARX-RELATED"/>
    <property type="match status" value="1"/>
</dbReference>
<proteinExistence type="predicted"/>
<dbReference type="AlphaFoldDB" id="A0A2P6CBA7"/>
<dbReference type="GO" id="GO:0000155">
    <property type="term" value="F:phosphorelay sensor kinase activity"/>
    <property type="evidence" value="ECO:0007669"/>
    <property type="project" value="InterPro"/>
</dbReference>
<feature type="transmembrane region" description="Helical" evidence="10">
    <location>
        <begin position="6"/>
        <end position="28"/>
    </location>
</feature>
<evidence type="ECO:0000256" key="8">
    <source>
        <dbReference type="ARBA" id="ARBA00022840"/>
    </source>
</evidence>
<comment type="caution">
    <text evidence="13">The sequence shown here is derived from an EMBL/GenBank/DDBJ whole genome shotgun (WGS) entry which is preliminary data.</text>
</comment>
<dbReference type="PROSITE" id="PS50885">
    <property type="entry name" value="HAMP"/>
    <property type="match status" value="1"/>
</dbReference>
<dbReference type="InterPro" id="IPR005467">
    <property type="entry name" value="His_kinase_dom"/>
</dbReference>
<dbReference type="InterPro" id="IPR050482">
    <property type="entry name" value="Sensor_HK_TwoCompSys"/>
</dbReference>
<reference evidence="13 14" key="1">
    <citation type="submission" date="2016-12" db="EMBL/GenBank/DDBJ databases">
        <title>Trade-off between light-utilization and light-protection in marine flavobacteria.</title>
        <authorList>
            <person name="Kumagai Y."/>
            <person name="Yoshizawa S."/>
            <person name="Kogure K."/>
            <person name="Iwasaki W."/>
        </authorList>
    </citation>
    <scope>NUCLEOTIDE SEQUENCE [LARGE SCALE GENOMIC DNA]</scope>
    <source>
        <strain evidence="13 14">KCTC 12100</strain>
    </source>
</reference>
<dbReference type="Pfam" id="PF02518">
    <property type="entry name" value="HATPase_c"/>
    <property type="match status" value="1"/>
</dbReference>
<protein>
    <recommendedName>
        <fullName evidence="3">histidine kinase</fullName>
        <ecNumber evidence="3">2.7.13.3</ecNumber>
    </recommendedName>
</protein>
<dbReference type="OrthoDB" id="9778366at2"/>
<dbReference type="PROSITE" id="PS50109">
    <property type="entry name" value="HIS_KIN"/>
    <property type="match status" value="1"/>
</dbReference>
<dbReference type="Proteomes" id="UP000247345">
    <property type="component" value="Unassembled WGS sequence"/>
</dbReference>
<dbReference type="InterPro" id="IPR011712">
    <property type="entry name" value="Sig_transdc_His_kin_sub3_dim/P"/>
</dbReference>
<organism evidence="13 14">
    <name type="scientific">Polaribacter butkevichii</name>
    <dbReference type="NCBI Taxonomy" id="218490"/>
    <lineage>
        <taxon>Bacteria</taxon>
        <taxon>Pseudomonadati</taxon>
        <taxon>Bacteroidota</taxon>
        <taxon>Flavobacteriia</taxon>
        <taxon>Flavobacteriales</taxon>
        <taxon>Flavobacteriaceae</taxon>
    </lineage>
</organism>
<keyword evidence="10" id="KW-0472">Membrane</keyword>
<name>A0A2P6CBA7_9FLAO</name>
<evidence type="ECO:0000259" key="11">
    <source>
        <dbReference type="PROSITE" id="PS50109"/>
    </source>
</evidence>
<dbReference type="SUPFAM" id="SSF55874">
    <property type="entry name" value="ATPase domain of HSP90 chaperone/DNA topoisomerase II/histidine kinase"/>
    <property type="match status" value="1"/>
</dbReference>
<evidence type="ECO:0000256" key="6">
    <source>
        <dbReference type="ARBA" id="ARBA00022741"/>
    </source>
</evidence>
<dbReference type="InterPro" id="IPR003594">
    <property type="entry name" value="HATPase_dom"/>
</dbReference>